<evidence type="ECO:0000256" key="4">
    <source>
        <dbReference type="ARBA" id="ARBA00022989"/>
    </source>
</evidence>
<feature type="transmembrane region" description="Helical" evidence="6">
    <location>
        <begin position="408"/>
        <end position="426"/>
    </location>
</feature>
<feature type="transmembrane region" description="Helical" evidence="6">
    <location>
        <begin position="257"/>
        <end position="277"/>
    </location>
</feature>
<evidence type="ECO:0000259" key="7">
    <source>
        <dbReference type="PROSITE" id="PS50850"/>
    </source>
</evidence>
<feature type="transmembrane region" description="Helical" evidence="6">
    <location>
        <begin position="18"/>
        <end position="40"/>
    </location>
</feature>
<comment type="subcellular location">
    <subcellularLocation>
        <location evidence="1">Membrane</location>
        <topology evidence="1">Multi-pass membrane protein</topology>
    </subcellularLocation>
</comment>
<keyword evidence="3 6" id="KW-0812">Transmembrane</keyword>
<dbReference type="EMBL" id="JAJUOS010000015">
    <property type="protein sequence ID" value="MCE5974958.1"/>
    <property type="molecule type" value="Genomic_DNA"/>
</dbReference>
<protein>
    <submittedName>
        <fullName evidence="8">MFS transporter</fullName>
    </submittedName>
</protein>
<dbReference type="InterPro" id="IPR050930">
    <property type="entry name" value="MFS_Vesicular_Transporter"/>
</dbReference>
<comment type="caution">
    <text evidence="8">The sequence shown here is derived from an EMBL/GenBank/DDBJ whole genome shotgun (WGS) entry which is preliminary data.</text>
</comment>
<evidence type="ECO:0000256" key="3">
    <source>
        <dbReference type="ARBA" id="ARBA00022692"/>
    </source>
</evidence>
<dbReference type="PANTHER" id="PTHR23506:SF23">
    <property type="entry name" value="GH10249P"/>
    <property type="match status" value="1"/>
</dbReference>
<feature type="transmembrane region" description="Helical" evidence="6">
    <location>
        <begin position="346"/>
        <end position="369"/>
    </location>
</feature>
<feature type="transmembrane region" description="Helical" evidence="6">
    <location>
        <begin position="587"/>
        <end position="603"/>
    </location>
</feature>
<sequence>MVEGAEIAGTQRLRGRMLAMLALLIAATVLAFSFVTLVSFDRAVAPELHQRTRLIGEIIRSKVEQSVASGIPIDSIAGLDSYLAATIAQFPEVQRVSLETRRGVTIAEAANEVKQTLLNRTGLDVRLGVEATGFALPILVRNDMVGTVRVESSAQVAETKLRGVLLDVSVLAIALLLIGVELALAVVAASIWKPLRRIQGLLALQQAGDYSRAIRPAGIELLHRLARRLNAFSAAVTRQTAEALPRLRYSEIIDVRLALFVFVAGAEVSASFLPIYARSEGRPEWLSANLAAALPLMFYLAAVMMLSPFGGRLAERIGARRLFVASAIPAALSLLVMAAARDVFVIALARAGVGISYALASIACQEYALRAERGAALSRTSGTFIAMIFGGTFCGSVLGGVMAQHFGYGFALTIGAALVLGAAAVGHQSMSPDTTTSAERAAAAQGKRQRLAPLRYAALTVGIAIPLNLVTAVFVWYLAPMQLAALGADTSETARVVMLYYLAQILLGGALGGIARGRWAVVTLGAMVSAGALAALSRDTGLVQMILATAGIGIGHALIRGPLLALITEIAQAAGLSLAGLRMAERLGALAGLLLTTLALRTLPTGSILEMLALLVILGLAGAGGIALSSREKGERRR</sequence>
<feature type="transmembrane region" description="Helical" evidence="6">
    <location>
        <begin position="542"/>
        <end position="567"/>
    </location>
</feature>
<keyword evidence="5 6" id="KW-0472">Membrane</keyword>
<feature type="transmembrane region" description="Helical" evidence="6">
    <location>
        <begin position="289"/>
        <end position="310"/>
    </location>
</feature>
<evidence type="ECO:0000256" key="6">
    <source>
        <dbReference type="SAM" id="Phobius"/>
    </source>
</evidence>
<evidence type="ECO:0000256" key="5">
    <source>
        <dbReference type="ARBA" id="ARBA00023136"/>
    </source>
</evidence>
<keyword evidence="4 6" id="KW-1133">Transmembrane helix</keyword>
<feature type="transmembrane region" description="Helical" evidence="6">
    <location>
        <begin position="170"/>
        <end position="192"/>
    </location>
</feature>
<feature type="transmembrane region" description="Helical" evidence="6">
    <location>
        <begin position="519"/>
        <end position="536"/>
    </location>
</feature>
<dbReference type="Proteomes" id="UP001521181">
    <property type="component" value="Unassembled WGS sequence"/>
</dbReference>
<dbReference type="InterPro" id="IPR036259">
    <property type="entry name" value="MFS_trans_sf"/>
</dbReference>
<evidence type="ECO:0000313" key="8">
    <source>
        <dbReference type="EMBL" id="MCE5974958.1"/>
    </source>
</evidence>
<feature type="transmembrane region" description="Helical" evidence="6">
    <location>
        <begin position="498"/>
        <end position="514"/>
    </location>
</feature>
<proteinExistence type="predicted"/>
<accession>A0ABS8Z272</accession>
<feature type="transmembrane region" description="Helical" evidence="6">
    <location>
        <begin position="381"/>
        <end position="402"/>
    </location>
</feature>
<dbReference type="InterPro" id="IPR020846">
    <property type="entry name" value="MFS_dom"/>
</dbReference>
<feature type="transmembrane region" description="Helical" evidence="6">
    <location>
        <begin position="609"/>
        <end position="628"/>
    </location>
</feature>
<feature type="transmembrane region" description="Helical" evidence="6">
    <location>
        <begin position="322"/>
        <end position="340"/>
    </location>
</feature>
<feature type="domain" description="Major facilitator superfamily (MFS) profile" evidence="7">
    <location>
        <begin position="251"/>
        <end position="631"/>
    </location>
</feature>
<feature type="transmembrane region" description="Helical" evidence="6">
    <location>
        <begin position="456"/>
        <end position="478"/>
    </location>
</feature>
<keyword evidence="2" id="KW-0813">Transport</keyword>
<dbReference type="Pfam" id="PF07690">
    <property type="entry name" value="MFS_1"/>
    <property type="match status" value="1"/>
</dbReference>
<dbReference type="PROSITE" id="PS50850">
    <property type="entry name" value="MFS"/>
    <property type="match status" value="1"/>
</dbReference>
<evidence type="ECO:0000256" key="2">
    <source>
        <dbReference type="ARBA" id="ARBA00022448"/>
    </source>
</evidence>
<organism evidence="8 9">
    <name type="scientific">Rhodobacter flavimaris</name>
    <dbReference type="NCBI Taxonomy" id="2907145"/>
    <lineage>
        <taxon>Bacteria</taxon>
        <taxon>Pseudomonadati</taxon>
        <taxon>Pseudomonadota</taxon>
        <taxon>Alphaproteobacteria</taxon>
        <taxon>Rhodobacterales</taxon>
        <taxon>Rhodobacter group</taxon>
        <taxon>Rhodobacter</taxon>
    </lineage>
</organism>
<dbReference type="Gene3D" id="1.20.1250.20">
    <property type="entry name" value="MFS general substrate transporter like domains"/>
    <property type="match status" value="1"/>
</dbReference>
<evidence type="ECO:0000313" key="9">
    <source>
        <dbReference type="Proteomes" id="UP001521181"/>
    </source>
</evidence>
<gene>
    <name evidence="8" type="ORF">LZA78_15860</name>
</gene>
<reference evidence="8 9" key="1">
    <citation type="submission" date="2021-12" db="EMBL/GenBank/DDBJ databases">
        <title>Sinirhodobacter sp. WL0062 is a bacterium isolated from seawater.</title>
        <authorList>
            <person name="Wang L."/>
            <person name="He W."/>
            <person name="Zhang D.-F."/>
        </authorList>
    </citation>
    <scope>NUCLEOTIDE SEQUENCE [LARGE SCALE GENOMIC DNA]</scope>
    <source>
        <strain evidence="8 9">WL0062</strain>
    </source>
</reference>
<name>A0ABS8Z272_9RHOB</name>
<keyword evidence="9" id="KW-1185">Reference proteome</keyword>
<evidence type="ECO:0000256" key="1">
    <source>
        <dbReference type="ARBA" id="ARBA00004141"/>
    </source>
</evidence>
<dbReference type="SUPFAM" id="SSF103473">
    <property type="entry name" value="MFS general substrate transporter"/>
    <property type="match status" value="1"/>
</dbReference>
<dbReference type="PANTHER" id="PTHR23506">
    <property type="entry name" value="GH10249P"/>
    <property type="match status" value="1"/>
</dbReference>
<dbReference type="InterPro" id="IPR011701">
    <property type="entry name" value="MFS"/>
</dbReference>